<dbReference type="RefSeq" id="WP_101829020.1">
    <property type="nucleotide sequence ID" value="NZ_CP119395.1"/>
</dbReference>
<dbReference type="InterPro" id="IPR036471">
    <property type="entry name" value="Colicin_D_sf"/>
</dbReference>
<dbReference type="EMBL" id="PJZK01000002">
    <property type="protein sequence ID" value="PLR52784.1"/>
    <property type="molecule type" value="Genomic_DNA"/>
</dbReference>
<evidence type="ECO:0000313" key="3">
    <source>
        <dbReference type="Proteomes" id="UP000234626"/>
    </source>
</evidence>
<comment type="caution">
    <text evidence="2">The sequence shown here is derived from an EMBL/GenBank/DDBJ whole genome shotgun (WGS) entry which is preliminary data.</text>
</comment>
<dbReference type="GO" id="GO:0015643">
    <property type="term" value="F:toxic substance binding"/>
    <property type="evidence" value="ECO:0007669"/>
    <property type="project" value="InterPro"/>
</dbReference>
<dbReference type="SUPFAM" id="SSF101125">
    <property type="entry name" value="Colicin D immunity protein"/>
    <property type="match status" value="1"/>
</dbReference>
<evidence type="ECO:0000313" key="2">
    <source>
        <dbReference type="EMBL" id="PLR52784.1"/>
    </source>
</evidence>
<name>A0A2N5ESI8_9GAMM</name>
<dbReference type="Gene3D" id="1.20.120.650">
    <property type="entry name" value="Colicin D"/>
    <property type="match status" value="1"/>
</dbReference>
<dbReference type="GO" id="GO:0030153">
    <property type="term" value="P:bacteriocin immunity"/>
    <property type="evidence" value="ECO:0007669"/>
    <property type="project" value="InterPro"/>
</dbReference>
<reference evidence="2 3" key="1">
    <citation type="submission" date="2017-12" db="EMBL/GenBank/DDBJ databases">
        <title>Characterization of six clinical isolates of Enterochimera gen. nov., a novel genus of the Yersiniaciae family and the three species Enterochimera arupensis sp. nov., Enterochimera coloradensis sp. nov, and Enterochimera californica sp. nov.</title>
        <authorList>
            <person name="Rossi A."/>
            <person name="Fisher M."/>
        </authorList>
    </citation>
    <scope>NUCLEOTIDE SEQUENCE [LARGE SCALE GENOMIC DNA]</scope>
    <source>
        <strain evidence="2 3">2016Iso1</strain>
    </source>
</reference>
<sequence>MSHELLKFAKRFVSGEISADSFADPYQAMWKREGNNGLLLQDDPALSEKLSTIFCLADQYNPDSDRHPSEFGADELKKRIEDVIAQ</sequence>
<protein>
    <submittedName>
        <fullName evidence="2">Colicin</fullName>
    </submittedName>
</protein>
<feature type="domain" description="Colicin D immunity protein" evidence="1">
    <location>
        <begin position="1"/>
        <end position="85"/>
    </location>
</feature>
<dbReference type="InterPro" id="IPR015287">
    <property type="entry name" value="Colicin_D_immunity_dom"/>
</dbReference>
<proteinExistence type="predicted"/>
<gene>
    <name evidence="2" type="ORF">CYR34_04415</name>
</gene>
<organism evidence="2 3">
    <name type="scientific">Chimaeribacter arupi</name>
    <dbReference type="NCBI Taxonomy" id="2060066"/>
    <lineage>
        <taxon>Bacteria</taxon>
        <taxon>Pseudomonadati</taxon>
        <taxon>Pseudomonadota</taxon>
        <taxon>Gammaproteobacteria</taxon>
        <taxon>Enterobacterales</taxon>
        <taxon>Yersiniaceae</taxon>
        <taxon>Chimaeribacter</taxon>
    </lineage>
</organism>
<dbReference type="OrthoDB" id="8595941at2"/>
<dbReference type="AlphaFoldDB" id="A0A2N5ESI8"/>
<evidence type="ECO:0000259" key="1">
    <source>
        <dbReference type="Pfam" id="PF09204"/>
    </source>
</evidence>
<keyword evidence="3" id="KW-1185">Reference proteome</keyword>
<accession>A0A2N5ESI8</accession>
<dbReference type="Proteomes" id="UP000234626">
    <property type="component" value="Unassembled WGS sequence"/>
</dbReference>
<dbReference type="Pfam" id="PF09204">
    <property type="entry name" value="Colicin_immun"/>
    <property type="match status" value="1"/>
</dbReference>